<keyword evidence="8" id="KW-1185">Reference proteome</keyword>
<dbReference type="PANTHER" id="PTHR43133">
    <property type="entry name" value="RNA POLYMERASE ECF-TYPE SIGMA FACTO"/>
    <property type="match status" value="1"/>
</dbReference>
<dbReference type="InterPro" id="IPR013324">
    <property type="entry name" value="RNA_pol_sigma_r3/r4-like"/>
</dbReference>
<dbReference type="Pfam" id="PF04542">
    <property type="entry name" value="Sigma70_r2"/>
    <property type="match status" value="1"/>
</dbReference>
<sequence>MDYLRLVKDCLKEKSVAQRQLYDHFAPTMLGVCYRYTKSLVDAEDVLQEGFIKVFKGLHQYKFEGELGGWIRRIMVTTAINYLKKNIRYQSELLFSEESLHPVSYDNPEIRINSKELAQLIRQLPTGYQTIFNMHAVEGYTHVEIGQILGIHEGTSRSQYARARALLISWIEKENPKSDAYARTKF</sequence>
<dbReference type="NCBIfam" id="TIGR02937">
    <property type="entry name" value="sigma70-ECF"/>
    <property type="match status" value="1"/>
</dbReference>
<dbReference type="InterPro" id="IPR013325">
    <property type="entry name" value="RNA_pol_sigma_r2"/>
</dbReference>
<feature type="domain" description="RNA polymerase sigma factor 70 region 4 type 2" evidence="6">
    <location>
        <begin position="115"/>
        <end position="167"/>
    </location>
</feature>
<dbReference type="GO" id="GO:0006352">
    <property type="term" value="P:DNA-templated transcription initiation"/>
    <property type="evidence" value="ECO:0007669"/>
    <property type="project" value="InterPro"/>
</dbReference>
<dbReference type="RefSeq" id="WP_279299889.1">
    <property type="nucleotide sequence ID" value="NZ_JAOTIF010000034.1"/>
</dbReference>
<comment type="caution">
    <text evidence="7">The sequence shown here is derived from an EMBL/GenBank/DDBJ whole genome shotgun (WGS) entry which is preliminary data.</text>
</comment>
<evidence type="ECO:0000259" key="5">
    <source>
        <dbReference type="Pfam" id="PF04542"/>
    </source>
</evidence>
<reference evidence="7" key="1">
    <citation type="submission" date="2022-09" db="EMBL/GenBank/DDBJ databases">
        <authorList>
            <person name="Yuan C."/>
            <person name="Ke Z."/>
        </authorList>
    </citation>
    <scope>NUCLEOTIDE SEQUENCE</scope>
    <source>
        <strain evidence="7">LB-8</strain>
    </source>
</reference>
<dbReference type="EMBL" id="JAOTIF010000034">
    <property type="protein sequence ID" value="MCU7552452.1"/>
    <property type="molecule type" value="Genomic_DNA"/>
</dbReference>
<dbReference type="GO" id="GO:0016987">
    <property type="term" value="F:sigma factor activity"/>
    <property type="evidence" value="ECO:0007669"/>
    <property type="project" value="UniProtKB-KW"/>
</dbReference>
<dbReference type="InterPro" id="IPR007627">
    <property type="entry name" value="RNA_pol_sigma70_r2"/>
</dbReference>
<dbReference type="InterPro" id="IPR013249">
    <property type="entry name" value="RNA_pol_sigma70_r4_t2"/>
</dbReference>
<evidence type="ECO:0000259" key="6">
    <source>
        <dbReference type="Pfam" id="PF08281"/>
    </source>
</evidence>
<evidence type="ECO:0000256" key="3">
    <source>
        <dbReference type="ARBA" id="ARBA00023082"/>
    </source>
</evidence>
<dbReference type="Gene3D" id="1.10.10.10">
    <property type="entry name" value="Winged helix-like DNA-binding domain superfamily/Winged helix DNA-binding domain"/>
    <property type="match status" value="1"/>
</dbReference>
<dbReference type="InterPro" id="IPR039425">
    <property type="entry name" value="RNA_pol_sigma-70-like"/>
</dbReference>
<dbReference type="InterPro" id="IPR036388">
    <property type="entry name" value="WH-like_DNA-bd_sf"/>
</dbReference>
<dbReference type="PANTHER" id="PTHR43133:SF46">
    <property type="entry name" value="RNA POLYMERASE SIGMA-70 FACTOR ECF SUBFAMILY"/>
    <property type="match status" value="1"/>
</dbReference>
<accession>A0A9X2Y0Z3</accession>
<comment type="similarity">
    <text evidence="1">Belongs to the sigma-70 factor family. ECF subfamily.</text>
</comment>
<dbReference type="GO" id="GO:0003677">
    <property type="term" value="F:DNA binding"/>
    <property type="evidence" value="ECO:0007669"/>
    <property type="project" value="InterPro"/>
</dbReference>
<keyword evidence="2" id="KW-0805">Transcription regulation</keyword>
<reference evidence="7" key="2">
    <citation type="submission" date="2023-04" db="EMBL/GenBank/DDBJ databases">
        <title>Paracnuella aquatica gen. nov., sp. nov., a member of the family Chitinophagaceae isolated from a hot spring.</title>
        <authorList>
            <person name="Wang C."/>
        </authorList>
    </citation>
    <scope>NUCLEOTIDE SEQUENCE</scope>
    <source>
        <strain evidence="7">LB-8</strain>
    </source>
</reference>
<evidence type="ECO:0000313" key="8">
    <source>
        <dbReference type="Proteomes" id="UP001155483"/>
    </source>
</evidence>
<feature type="domain" description="RNA polymerase sigma-70 region 2" evidence="5">
    <location>
        <begin position="21"/>
        <end position="86"/>
    </location>
</feature>
<keyword evidence="3" id="KW-0731">Sigma factor</keyword>
<evidence type="ECO:0000313" key="7">
    <source>
        <dbReference type="EMBL" id="MCU7552452.1"/>
    </source>
</evidence>
<keyword evidence="4" id="KW-0804">Transcription</keyword>
<dbReference type="InterPro" id="IPR014284">
    <property type="entry name" value="RNA_pol_sigma-70_dom"/>
</dbReference>
<dbReference type="Pfam" id="PF08281">
    <property type="entry name" value="Sigma70_r4_2"/>
    <property type="match status" value="1"/>
</dbReference>
<dbReference type="Proteomes" id="UP001155483">
    <property type="component" value="Unassembled WGS sequence"/>
</dbReference>
<name>A0A9X2Y0Z3_9BACT</name>
<dbReference type="SUPFAM" id="SSF88946">
    <property type="entry name" value="Sigma2 domain of RNA polymerase sigma factors"/>
    <property type="match status" value="1"/>
</dbReference>
<dbReference type="AlphaFoldDB" id="A0A9X2Y0Z3"/>
<gene>
    <name evidence="7" type="ORF">OCK74_25255</name>
</gene>
<organism evidence="7 8">
    <name type="scientific">Paraflavisolibacter caeni</name>
    <dbReference type="NCBI Taxonomy" id="2982496"/>
    <lineage>
        <taxon>Bacteria</taxon>
        <taxon>Pseudomonadati</taxon>
        <taxon>Bacteroidota</taxon>
        <taxon>Chitinophagia</taxon>
        <taxon>Chitinophagales</taxon>
        <taxon>Chitinophagaceae</taxon>
        <taxon>Paraflavisolibacter</taxon>
    </lineage>
</organism>
<dbReference type="Gene3D" id="1.10.1740.10">
    <property type="match status" value="1"/>
</dbReference>
<protein>
    <submittedName>
        <fullName evidence="7">Sigma-70 family RNA polymerase sigma factor</fullName>
    </submittedName>
</protein>
<evidence type="ECO:0000256" key="1">
    <source>
        <dbReference type="ARBA" id="ARBA00010641"/>
    </source>
</evidence>
<proteinExistence type="inferred from homology"/>
<dbReference type="CDD" id="cd06171">
    <property type="entry name" value="Sigma70_r4"/>
    <property type="match status" value="1"/>
</dbReference>
<evidence type="ECO:0000256" key="4">
    <source>
        <dbReference type="ARBA" id="ARBA00023163"/>
    </source>
</evidence>
<evidence type="ECO:0000256" key="2">
    <source>
        <dbReference type="ARBA" id="ARBA00023015"/>
    </source>
</evidence>
<dbReference type="SUPFAM" id="SSF88659">
    <property type="entry name" value="Sigma3 and sigma4 domains of RNA polymerase sigma factors"/>
    <property type="match status" value="1"/>
</dbReference>